<protein>
    <submittedName>
        <fullName evidence="1">Uncharacterized protein</fullName>
    </submittedName>
</protein>
<evidence type="ECO:0000313" key="2">
    <source>
        <dbReference type="Proteomes" id="UP000199337"/>
    </source>
</evidence>
<accession>A0A1I2WAE4</accession>
<dbReference type="EMBL" id="FOOX01000013">
    <property type="protein sequence ID" value="SFG98353.1"/>
    <property type="molecule type" value="Genomic_DNA"/>
</dbReference>
<name>A0A1I2WAE4_9FIRM</name>
<sequence length="70" mass="7769">MGYYKNYIYDEEYSGESLVKFYQQNEKALLPGECSGREELVRGAVQLGAPAGIMEDSLGIMLPLGRGHPK</sequence>
<dbReference type="AlphaFoldDB" id="A0A1I2WAE4"/>
<organism evidence="1 2">
    <name type="scientific">Desulfotruncus arcticus DSM 17038</name>
    <dbReference type="NCBI Taxonomy" id="1121424"/>
    <lineage>
        <taxon>Bacteria</taxon>
        <taxon>Bacillati</taxon>
        <taxon>Bacillota</taxon>
        <taxon>Clostridia</taxon>
        <taxon>Eubacteriales</taxon>
        <taxon>Desulfallaceae</taxon>
        <taxon>Desulfotruncus</taxon>
    </lineage>
</organism>
<evidence type="ECO:0000313" key="1">
    <source>
        <dbReference type="EMBL" id="SFG98353.1"/>
    </source>
</evidence>
<gene>
    <name evidence="1" type="ORF">SAMN05660649_03388</name>
</gene>
<keyword evidence="2" id="KW-1185">Reference proteome</keyword>
<dbReference type="RefSeq" id="WP_092472542.1">
    <property type="nucleotide sequence ID" value="NZ_FOOX01000013.1"/>
</dbReference>
<dbReference type="Proteomes" id="UP000199337">
    <property type="component" value="Unassembled WGS sequence"/>
</dbReference>
<reference evidence="2" key="1">
    <citation type="submission" date="2016-10" db="EMBL/GenBank/DDBJ databases">
        <authorList>
            <person name="Varghese N."/>
            <person name="Submissions S."/>
        </authorList>
    </citation>
    <scope>NUCLEOTIDE SEQUENCE [LARGE SCALE GENOMIC DNA]</scope>
    <source>
        <strain evidence="2">DSM 17038</strain>
    </source>
</reference>
<proteinExistence type="predicted"/>
<dbReference type="OrthoDB" id="9892876at2"/>